<evidence type="ECO:0000256" key="1">
    <source>
        <dbReference type="ARBA" id="ARBA00008779"/>
    </source>
</evidence>
<dbReference type="GO" id="GO:0046872">
    <property type="term" value="F:metal ion binding"/>
    <property type="evidence" value="ECO:0007669"/>
    <property type="project" value="UniProtKB-KW"/>
</dbReference>
<evidence type="ECO:0000256" key="4">
    <source>
        <dbReference type="ARBA" id="ARBA00022837"/>
    </source>
</evidence>
<dbReference type="InterPro" id="IPR008979">
    <property type="entry name" value="Galactose-bd-like_sf"/>
</dbReference>
<comment type="caution">
    <text evidence="7">The sequence shown here is derived from an EMBL/GenBank/DDBJ whole genome shotgun (WGS) entry which is preliminary data.</text>
</comment>
<evidence type="ECO:0000256" key="2">
    <source>
        <dbReference type="ARBA" id="ARBA00022723"/>
    </source>
</evidence>
<gene>
    <name evidence="7" type="ORF">B5E52_06220</name>
</gene>
<dbReference type="PANTHER" id="PTHR42693">
    <property type="entry name" value="ARYLSULFATASE FAMILY MEMBER"/>
    <property type="match status" value="1"/>
</dbReference>
<dbReference type="SUPFAM" id="SSF49785">
    <property type="entry name" value="Galactose-binding domain-like"/>
    <property type="match status" value="1"/>
</dbReference>
<dbReference type="PANTHER" id="PTHR42693:SF53">
    <property type="entry name" value="ENDO-4-O-SULFATASE"/>
    <property type="match status" value="1"/>
</dbReference>
<dbReference type="InterPro" id="IPR000917">
    <property type="entry name" value="Sulfatase_N"/>
</dbReference>
<dbReference type="RefSeq" id="WP_087317870.1">
    <property type="nucleotide sequence ID" value="NZ_JAHOJA010000021.1"/>
</dbReference>
<evidence type="ECO:0000256" key="5">
    <source>
        <dbReference type="SAM" id="SignalP"/>
    </source>
</evidence>
<dbReference type="SUPFAM" id="SSF53649">
    <property type="entry name" value="Alkaline phosphatase-like"/>
    <property type="match status" value="1"/>
</dbReference>
<protein>
    <submittedName>
        <fullName evidence="7">Sulfatase</fullName>
    </submittedName>
</protein>
<dbReference type="CDD" id="cd16025">
    <property type="entry name" value="PAS_like"/>
    <property type="match status" value="1"/>
</dbReference>
<evidence type="ECO:0000313" key="7">
    <source>
        <dbReference type="EMBL" id="OUQ71933.1"/>
    </source>
</evidence>
<feature type="signal peptide" evidence="5">
    <location>
        <begin position="1"/>
        <end position="24"/>
    </location>
</feature>
<feature type="domain" description="Sulfatase N-terminal" evidence="6">
    <location>
        <begin position="31"/>
        <end position="416"/>
    </location>
</feature>
<organism evidence="7 8">
    <name type="scientific">Bacteroides xylanisolvens</name>
    <dbReference type="NCBI Taxonomy" id="371601"/>
    <lineage>
        <taxon>Bacteria</taxon>
        <taxon>Pseudomonadati</taxon>
        <taxon>Bacteroidota</taxon>
        <taxon>Bacteroidia</taxon>
        <taxon>Bacteroidales</taxon>
        <taxon>Bacteroidaceae</taxon>
        <taxon>Bacteroides</taxon>
    </lineage>
</organism>
<evidence type="ECO:0000259" key="6">
    <source>
        <dbReference type="Pfam" id="PF00884"/>
    </source>
</evidence>
<evidence type="ECO:0000256" key="3">
    <source>
        <dbReference type="ARBA" id="ARBA00022801"/>
    </source>
</evidence>
<dbReference type="PROSITE" id="PS00149">
    <property type="entry name" value="SULFATASE_2"/>
    <property type="match status" value="1"/>
</dbReference>
<proteinExistence type="inferred from homology"/>
<dbReference type="InterPro" id="IPR017850">
    <property type="entry name" value="Alkaline_phosphatase_core_sf"/>
</dbReference>
<feature type="chain" id="PRO_5010984476" evidence="5">
    <location>
        <begin position="25"/>
        <end position="688"/>
    </location>
</feature>
<dbReference type="Gene3D" id="3.40.720.10">
    <property type="entry name" value="Alkaline Phosphatase, subunit A"/>
    <property type="match status" value="1"/>
</dbReference>
<dbReference type="GO" id="GO:0004065">
    <property type="term" value="F:arylsulfatase activity"/>
    <property type="evidence" value="ECO:0007669"/>
    <property type="project" value="TreeGrafter"/>
</dbReference>
<sequence length="688" mass="78659">MNRKNIYLAVLPALPWILTNCCQAQTTDNRPNIILILADDMGYSDIGCYGGEIQTPNLDKLASEGLRYRQFYNGARSCPTRASLLTGLYAHQAGMGWMTTADMQRPPYQGCLNNECVTIAEVLKSAGYSTYMSGKWHVSSERKNSGGVQEHWPNQRGFDEFYGIVGGAANYFNMKYNRNNQQFHSPKDGTFYFTHAISDSAAVFIKQHSFEENPLFLYLAYTAPHWPLQALQKDIDKYVDVYKAGWDQLREARFQRQKRMRLFSPDVQMSPRDEAIPAWDSLPKEEQKEFAMRMAIYAAQIDAMDQGVGRVVEELRKKGQLDNTIIMFLSDNGACAEFISSGKRKAVDGKEDTFESYRRNWANVSSTPYKEYKHHTNEGGIATPLIVHYPKGISQKLDNSFVNEYGHITDIMATCVDFGKASYPTTYKGHTIVPMQGVSLRPNFIGENTKRGKTFWEHEANIAVREGKWKIVTKVIEGQSFDENTIHLYDMNADPTELNDLATTYPQKKNELYTAWKEWADKVEALPLDTRSYGERRRDYKRRCINGQFDDNFGDWKYGATNTAEIYFSIDSAHTISGDKTARIDIKKSGEKPANGFLKWMFNAKAGEKVSIRFKVQAEKKFPIIFRLEREQNLATKLIDVPLSLTTDVRTFEFKDIPIKENGNYQLVFYVGKSNGVIWVDDVELDIK</sequence>
<evidence type="ECO:0000313" key="8">
    <source>
        <dbReference type="Proteomes" id="UP000196036"/>
    </source>
</evidence>
<dbReference type="InterPro" id="IPR050738">
    <property type="entry name" value="Sulfatase"/>
</dbReference>
<keyword evidence="3" id="KW-0378">Hydrolase</keyword>
<dbReference type="Proteomes" id="UP000196036">
    <property type="component" value="Unassembled WGS sequence"/>
</dbReference>
<dbReference type="FunFam" id="3.40.720.10:FF:000047">
    <property type="entry name" value="Arylsulfatase"/>
    <property type="match status" value="1"/>
</dbReference>
<comment type="similarity">
    <text evidence="1">Belongs to the sulfatase family.</text>
</comment>
<keyword evidence="2" id="KW-0479">Metal-binding</keyword>
<dbReference type="Gene3D" id="2.60.120.260">
    <property type="entry name" value="Galactose-binding domain-like"/>
    <property type="match status" value="1"/>
</dbReference>
<keyword evidence="4" id="KW-0106">Calcium</keyword>
<accession>A0A1Y4VRE7</accession>
<dbReference type="EMBL" id="NFLW01000008">
    <property type="protein sequence ID" value="OUQ71933.1"/>
    <property type="molecule type" value="Genomic_DNA"/>
</dbReference>
<name>A0A1Y4VRE7_9BACE</name>
<reference evidence="8" key="1">
    <citation type="submission" date="2017-04" db="EMBL/GenBank/DDBJ databases">
        <title>Function of individual gut microbiota members based on whole genome sequencing of pure cultures obtained from chicken caecum.</title>
        <authorList>
            <person name="Medvecky M."/>
            <person name="Cejkova D."/>
            <person name="Polansky O."/>
            <person name="Karasova D."/>
            <person name="Kubasova T."/>
            <person name="Cizek A."/>
            <person name="Rychlik I."/>
        </authorList>
    </citation>
    <scope>NUCLEOTIDE SEQUENCE [LARGE SCALE GENOMIC DNA]</scope>
    <source>
        <strain evidence="8">An109</strain>
    </source>
</reference>
<keyword evidence="5" id="KW-0732">Signal</keyword>
<dbReference type="Gene3D" id="3.30.1120.10">
    <property type="match status" value="1"/>
</dbReference>
<dbReference type="InterPro" id="IPR024607">
    <property type="entry name" value="Sulfatase_CS"/>
</dbReference>
<dbReference type="AlphaFoldDB" id="A0A1Y4VRE7"/>
<dbReference type="Pfam" id="PF00884">
    <property type="entry name" value="Sulfatase"/>
    <property type="match status" value="1"/>
</dbReference>